<dbReference type="Pfam" id="PF05368">
    <property type="entry name" value="NmrA"/>
    <property type="match status" value="1"/>
</dbReference>
<feature type="domain" description="NmrA-like" evidence="3">
    <location>
        <begin position="2"/>
        <end position="256"/>
    </location>
</feature>
<dbReference type="SUPFAM" id="SSF51735">
    <property type="entry name" value="NAD(P)-binding Rossmann-fold domains"/>
    <property type="match status" value="1"/>
</dbReference>
<dbReference type="Proteomes" id="UP000094578">
    <property type="component" value="Unassembled WGS sequence"/>
</dbReference>
<dbReference type="InterPro" id="IPR051164">
    <property type="entry name" value="NmrA-like_oxidored"/>
</dbReference>
<gene>
    <name evidence="4" type="ORF">PTI45_03393</name>
</gene>
<dbReference type="RefSeq" id="WP_069328775.1">
    <property type="nucleotide sequence ID" value="NZ_MDER01000064.1"/>
</dbReference>
<sequence length="294" mass="32570">METILVYGASGVQGGAVARLLTSKGITVRTLTRQEKNVATLKEQGIEAFVGDLSVLETLHEANSNVDKIFLNMPIEYDTELMKQQITNAVQAAQQANVQLIVVNSNGFLPEQHTATATLEVKREMIQYVQQSGIPTILVKPTLYMENFLIPGLINQGMLFYPVPADKPIPWISSEDAAQYHYYALNHPELAGHTLLAPGPEALTGEELGHKFAQALGKDITFQSLNYDDFQASLTPVMGAQQATGIANFYRWIGENVDSLNYYNVEDRVIVPDLQLTSLKDWLQQPHIQSILQA</sequence>
<dbReference type="Gene3D" id="3.40.50.720">
    <property type="entry name" value="NAD(P)-binding Rossmann-like Domain"/>
    <property type="match status" value="1"/>
</dbReference>
<evidence type="ECO:0000313" key="5">
    <source>
        <dbReference type="Proteomes" id="UP000094578"/>
    </source>
</evidence>
<dbReference type="EMBL" id="MDER01000064">
    <property type="protein sequence ID" value="ODP27268.1"/>
    <property type="molecule type" value="Genomic_DNA"/>
</dbReference>
<dbReference type="PATRIC" id="fig|1886670.3.peg.3450"/>
<comment type="caution">
    <text evidence="4">The sequence shown here is derived from an EMBL/GenBank/DDBJ whole genome shotgun (WGS) entry which is preliminary data.</text>
</comment>
<dbReference type="InterPro" id="IPR036291">
    <property type="entry name" value="NAD(P)-bd_dom_sf"/>
</dbReference>
<accession>A0A1E3L0F5</accession>
<proteinExistence type="inferred from homology"/>
<dbReference type="Gene3D" id="3.90.25.10">
    <property type="entry name" value="UDP-galactose 4-epimerase, domain 1"/>
    <property type="match status" value="1"/>
</dbReference>
<dbReference type="PANTHER" id="PTHR42748">
    <property type="entry name" value="NITROGEN METABOLITE REPRESSION PROTEIN NMRA FAMILY MEMBER"/>
    <property type="match status" value="1"/>
</dbReference>
<dbReference type="AlphaFoldDB" id="A0A1E3L0F5"/>
<organism evidence="4 5">
    <name type="scientific">Paenibacillus nuruki</name>
    <dbReference type="NCBI Taxonomy" id="1886670"/>
    <lineage>
        <taxon>Bacteria</taxon>
        <taxon>Bacillati</taxon>
        <taxon>Bacillota</taxon>
        <taxon>Bacilli</taxon>
        <taxon>Bacillales</taxon>
        <taxon>Paenibacillaceae</taxon>
        <taxon>Paenibacillus</taxon>
    </lineage>
</organism>
<keyword evidence="2" id="KW-0521">NADP</keyword>
<dbReference type="InterPro" id="IPR008030">
    <property type="entry name" value="NmrA-like"/>
</dbReference>
<evidence type="ECO:0000259" key="3">
    <source>
        <dbReference type="Pfam" id="PF05368"/>
    </source>
</evidence>
<dbReference type="PANTHER" id="PTHR42748:SF7">
    <property type="entry name" value="NMRA LIKE REDOX SENSOR 1-RELATED"/>
    <property type="match status" value="1"/>
</dbReference>
<name>A0A1E3L0F5_9BACL</name>
<evidence type="ECO:0000256" key="2">
    <source>
        <dbReference type="ARBA" id="ARBA00022857"/>
    </source>
</evidence>
<protein>
    <recommendedName>
        <fullName evidence="3">NmrA-like domain-containing protein</fullName>
    </recommendedName>
</protein>
<comment type="similarity">
    <text evidence="1">Belongs to the NmrA-type oxidoreductase family.</text>
</comment>
<evidence type="ECO:0000256" key="1">
    <source>
        <dbReference type="ARBA" id="ARBA00006328"/>
    </source>
</evidence>
<reference evidence="4 5" key="1">
    <citation type="submission" date="2016-08" db="EMBL/GenBank/DDBJ databases">
        <title>Genome sequencing of Paenibacillus sp. TI45-13ar, isolated from Korean traditional nuruk.</title>
        <authorList>
            <person name="Kim S.-J."/>
        </authorList>
    </citation>
    <scope>NUCLEOTIDE SEQUENCE [LARGE SCALE GENOMIC DNA]</scope>
    <source>
        <strain evidence="4 5">TI45-13ar</strain>
    </source>
</reference>
<dbReference type="STRING" id="1886670.PTI45_03393"/>
<evidence type="ECO:0000313" key="4">
    <source>
        <dbReference type="EMBL" id="ODP27268.1"/>
    </source>
</evidence>
<keyword evidence="5" id="KW-1185">Reference proteome</keyword>